<evidence type="ECO:0000259" key="1">
    <source>
        <dbReference type="PROSITE" id="PS50943"/>
    </source>
</evidence>
<comment type="caution">
    <text evidence="2">The sequence shown here is derived from an EMBL/GenBank/DDBJ whole genome shotgun (WGS) entry which is preliminary data.</text>
</comment>
<dbReference type="PROSITE" id="PS50943">
    <property type="entry name" value="HTH_CROC1"/>
    <property type="match status" value="1"/>
</dbReference>
<dbReference type="Gene3D" id="1.10.260.40">
    <property type="entry name" value="lambda repressor-like DNA-binding domains"/>
    <property type="match status" value="1"/>
</dbReference>
<evidence type="ECO:0000313" key="3">
    <source>
        <dbReference type="Proteomes" id="UP001552594"/>
    </source>
</evidence>
<dbReference type="EMBL" id="JBFAUK010000004">
    <property type="protein sequence ID" value="MEV5506279.1"/>
    <property type="molecule type" value="Genomic_DNA"/>
</dbReference>
<dbReference type="InterPro" id="IPR010982">
    <property type="entry name" value="Lambda_DNA-bd_dom_sf"/>
</dbReference>
<sequence length="256" mass="28163">MANNPLYQDPSESSAEVMSPNQLVSYNLLRARRARGWTQQQLGELLGRYTGRVWSNASVSAAERAWQGGRPRKFDADEIAAFCRIFDVPFSYFLMPPSDADIVAISTAEGEGSGMATDFPVIEYLKCILGVDGPADFTDRAQEIVSAHASLDFFPAKWDWDGSHGLPRRTWPLSELRDTAPEPLVDAGAVKPSQQLTTGLSAKADASHMAEQLAQKVAQLLEARGCFIDRDLQTEVRLLRGRIDALETGCKKNQTS</sequence>
<organism evidence="2 3">
    <name type="scientific">Streptomyces orinoci</name>
    <name type="common">Streptoverticillium orinoci</name>
    <dbReference type="NCBI Taxonomy" id="67339"/>
    <lineage>
        <taxon>Bacteria</taxon>
        <taxon>Bacillati</taxon>
        <taxon>Actinomycetota</taxon>
        <taxon>Actinomycetes</taxon>
        <taxon>Kitasatosporales</taxon>
        <taxon>Streptomycetaceae</taxon>
        <taxon>Streptomyces</taxon>
    </lineage>
</organism>
<dbReference type="Proteomes" id="UP001552594">
    <property type="component" value="Unassembled WGS sequence"/>
</dbReference>
<accession>A0ABV3JVE6</accession>
<dbReference type="SUPFAM" id="SSF47413">
    <property type="entry name" value="lambda repressor-like DNA-binding domains"/>
    <property type="match status" value="1"/>
</dbReference>
<reference evidence="2 3" key="1">
    <citation type="submission" date="2024-06" db="EMBL/GenBank/DDBJ databases">
        <title>The Natural Products Discovery Center: Release of the First 8490 Sequenced Strains for Exploring Actinobacteria Biosynthetic Diversity.</title>
        <authorList>
            <person name="Kalkreuter E."/>
            <person name="Kautsar S.A."/>
            <person name="Yang D."/>
            <person name="Bader C.D."/>
            <person name="Teijaro C.N."/>
            <person name="Fluegel L."/>
            <person name="Davis C.M."/>
            <person name="Simpson J.R."/>
            <person name="Lauterbach L."/>
            <person name="Steele A.D."/>
            <person name="Gui C."/>
            <person name="Meng S."/>
            <person name="Li G."/>
            <person name="Viehrig K."/>
            <person name="Ye F."/>
            <person name="Su P."/>
            <person name="Kiefer A.F."/>
            <person name="Nichols A."/>
            <person name="Cepeda A.J."/>
            <person name="Yan W."/>
            <person name="Fan B."/>
            <person name="Jiang Y."/>
            <person name="Adhikari A."/>
            <person name="Zheng C.-J."/>
            <person name="Schuster L."/>
            <person name="Cowan T.M."/>
            <person name="Smanski M.J."/>
            <person name="Chevrette M.G."/>
            <person name="De Carvalho L.P.S."/>
            <person name="Shen B."/>
        </authorList>
    </citation>
    <scope>NUCLEOTIDE SEQUENCE [LARGE SCALE GENOMIC DNA]</scope>
    <source>
        <strain evidence="2 3">NPDC052347</strain>
    </source>
</reference>
<proteinExistence type="predicted"/>
<dbReference type="CDD" id="cd00093">
    <property type="entry name" value="HTH_XRE"/>
    <property type="match status" value="1"/>
</dbReference>
<dbReference type="RefSeq" id="WP_109282720.1">
    <property type="nucleotide sequence ID" value="NZ_JBFAUK010000004.1"/>
</dbReference>
<evidence type="ECO:0000313" key="2">
    <source>
        <dbReference type="EMBL" id="MEV5506279.1"/>
    </source>
</evidence>
<protein>
    <submittedName>
        <fullName evidence="2">Helix-turn-helix transcriptional regulator</fullName>
    </submittedName>
</protein>
<gene>
    <name evidence="2" type="ORF">AB0L16_07355</name>
</gene>
<dbReference type="InterPro" id="IPR001387">
    <property type="entry name" value="Cro/C1-type_HTH"/>
</dbReference>
<feature type="domain" description="HTH cro/C1-type" evidence="1">
    <location>
        <begin position="28"/>
        <end position="47"/>
    </location>
</feature>
<name>A0ABV3JVE6_STRON</name>
<keyword evidence="3" id="KW-1185">Reference proteome</keyword>